<keyword evidence="22" id="KW-1185">Reference proteome</keyword>
<evidence type="ECO:0000256" key="13">
    <source>
        <dbReference type="ARBA" id="ARBA00022884"/>
    </source>
</evidence>
<dbReference type="SMART" id="SM00487">
    <property type="entry name" value="DEXDc"/>
    <property type="match status" value="1"/>
</dbReference>
<evidence type="ECO:0000256" key="3">
    <source>
        <dbReference type="ARBA" id="ARBA00010379"/>
    </source>
</evidence>
<dbReference type="EC" id="3.6.4.13" evidence="4"/>
<feature type="domain" description="Helicase ATP-binding" evidence="18">
    <location>
        <begin position="146"/>
        <end position="318"/>
    </location>
</feature>
<evidence type="ECO:0000256" key="11">
    <source>
        <dbReference type="ARBA" id="ARBA00022806"/>
    </source>
</evidence>
<keyword evidence="14" id="KW-0539">Nucleus</keyword>
<dbReference type="SMART" id="SM00490">
    <property type="entry name" value="HELICc"/>
    <property type="match status" value="1"/>
</dbReference>
<dbReference type="PROSITE" id="PS51192">
    <property type="entry name" value="HELICASE_ATP_BIND_1"/>
    <property type="match status" value="1"/>
</dbReference>
<dbReference type="InterPro" id="IPR000629">
    <property type="entry name" value="RNA-helicase_DEAD-box_CS"/>
</dbReference>
<keyword evidence="11" id="KW-0347">Helicase</keyword>
<feature type="short sequence motif" description="Q motif" evidence="16">
    <location>
        <begin position="115"/>
        <end position="143"/>
    </location>
</feature>
<proteinExistence type="inferred from homology"/>
<dbReference type="GO" id="GO:0003723">
    <property type="term" value="F:RNA binding"/>
    <property type="evidence" value="ECO:0007669"/>
    <property type="project" value="UniProtKB-KW"/>
</dbReference>
<dbReference type="PANTHER" id="PTHR47959">
    <property type="entry name" value="ATP-DEPENDENT RNA HELICASE RHLE-RELATED"/>
    <property type="match status" value="1"/>
</dbReference>
<organism evidence="21 22">
    <name type="scientific">Magnusiomyces paraingens</name>
    <dbReference type="NCBI Taxonomy" id="2606893"/>
    <lineage>
        <taxon>Eukaryota</taxon>
        <taxon>Fungi</taxon>
        <taxon>Dikarya</taxon>
        <taxon>Ascomycota</taxon>
        <taxon>Saccharomycotina</taxon>
        <taxon>Dipodascomycetes</taxon>
        <taxon>Dipodascales</taxon>
        <taxon>Dipodascaceae</taxon>
        <taxon>Magnusiomyces</taxon>
    </lineage>
</organism>
<dbReference type="SUPFAM" id="SSF52540">
    <property type="entry name" value="P-loop containing nucleoside triphosphate hydrolases"/>
    <property type="match status" value="2"/>
</dbReference>
<accession>A0A5E8B9A8</accession>
<evidence type="ECO:0000259" key="20">
    <source>
        <dbReference type="PROSITE" id="PS51195"/>
    </source>
</evidence>
<evidence type="ECO:0000256" key="15">
    <source>
        <dbReference type="ARBA" id="ARBA00047984"/>
    </source>
</evidence>
<evidence type="ECO:0000256" key="8">
    <source>
        <dbReference type="ARBA" id="ARBA00022552"/>
    </source>
</evidence>
<dbReference type="InterPro" id="IPR011545">
    <property type="entry name" value="DEAD/DEAH_box_helicase_dom"/>
</dbReference>
<dbReference type="GO" id="GO:0005829">
    <property type="term" value="C:cytosol"/>
    <property type="evidence" value="ECO:0007669"/>
    <property type="project" value="TreeGrafter"/>
</dbReference>
<dbReference type="EMBL" id="CABVLU010000001">
    <property type="protein sequence ID" value="VVT47466.1"/>
    <property type="molecule type" value="Genomic_DNA"/>
</dbReference>
<comment type="similarity">
    <text evidence="3">Belongs to the DEAD box helicase family. DDX54/DBP10 subfamily.</text>
</comment>
<dbReference type="Pfam" id="PF08147">
    <property type="entry name" value="DBP10CT"/>
    <property type="match status" value="1"/>
</dbReference>
<dbReference type="InterPro" id="IPR014001">
    <property type="entry name" value="Helicase_ATP-bd"/>
</dbReference>
<evidence type="ECO:0000256" key="9">
    <source>
        <dbReference type="ARBA" id="ARBA00022741"/>
    </source>
</evidence>
<feature type="compositionally biased region" description="Basic and acidic residues" evidence="17">
    <location>
        <begin position="51"/>
        <end position="65"/>
    </location>
</feature>
<comment type="function">
    <text evidence="1">ATP-binding RNA helicase involved in the biogenesis of 60S ribosomal subunits and is required for the normal formation of 25S and 5.8S rRNAs.</text>
</comment>
<dbReference type="GO" id="GO:0016887">
    <property type="term" value="F:ATP hydrolysis activity"/>
    <property type="evidence" value="ECO:0007669"/>
    <property type="project" value="RHEA"/>
</dbReference>
<gene>
    <name evidence="21" type="ORF">SAPINGB_P001725</name>
</gene>
<evidence type="ECO:0000256" key="10">
    <source>
        <dbReference type="ARBA" id="ARBA00022801"/>
    </source>
</evidence>
<keyword evidence="9" id="KW-0547">Nucleotide-binding</keyword>
<keyword evidence="10" id="KW-0378">Hydrolase</keyword>
<dbReference type="InterPro" id="IPR033517">
    <property type="entry name" value="DDX54/DBP10_DEAD-box_helicase"/>
</dbReference>
<feature type="region of interest" description="Disordered" evidence="17">
    <location>
        <begin position="377"/>
        <end position="398"/>
    </location>
</feature>
<dbReference type="InterPro" id="IPR012541">
    <property type="entry name" value="DBP10_C"/>
</dbReference>
<evidence type="ECO:0000256" key="16">
    <source>
        <dbReference type="PROSITE-ProRule" id="PRU00552"/>
    </source>
</evidence>
<evidence type="ECO:0000256" key="7">
    <source>
        <dbReference type="ARBA" id="ARBA00022517"/>
    </source>
</evidence>
<keyword evidence="8" id="KW-0698">rRNA processing</keyword>
<keyword evidence="13" id="KW-0694">RNA-binding</keyword>
<name>A0A5E8B9A8_9ASCO</name>
<reference evidence="21 22" key="1">
    <citation type="submission" date="2019-09" db="EMBL/GenBank/DDBJ databases">
        <authorList>
            <person name="Brejova B."/>
        </authorList>
    </citation>
    <scope>NUCLEOTIDE SEQUENCE [LARGE SCALE GENOMIC DNA]</scope>
</reference>
<dbReference type="PROSITE" id="PS51195">
    <property type="entry name" value="Q_MOTIF"/>
    <property type="match status" value="1"/>
</dbReference>
<evidence type="ECO:0000256" key="17">
    <source>
        <dbReference type="SAM" id="MobiDB-lite"/>
    </source>
</evidence>
<dbReference type="GO" id="GO:0006364">
    <property type="term" value="P:rRNA processing"/>
    <property type="evidence" value="ECO:0007669"/>
    <property type="project" value="UniProtKB-KW"/>
</dbReference>
<protein>
    <recommendedName>
        <fullName evidence="5">ATP-dependent RNA helicase DBP10</fullName>
        <ecNumber evidence="4">3.6.4.13</ecNumber>
    </recommendedName>
    <alternativeName>
        <fullName evidence="6">ATP-dependent RNA helicase dbp10</fullName>
    </alternativeName>
</protein>
<comment type="subcellular location">
    <subcellularLocation>
        <location evidence="2">Nucleus</location>
        <location evidence="2">Nucleolus</location>
    </subcellularLocation>
</comment>
<dbReference type="InterPro" id="IPR001650">
    <property type="entry name" value="Helicase_C-like"/>
</dbReference>
<keyword evidence="7" id="KW-0690">Ribosome biogenesis</keyword>
<dbReference type="AlphaFoldDB" id="A0A5E8B9A8"/>
<feature type="domain" description="Helicase C-terminal" evidence="19">
    <location>
        <begin position="396"/>
        <end position="541"/>
    </location>
</feature>
<dbReference type="GO" id="GO:0003724">
    <property type="term" value="F:RNA helicase activity"/>
    <property type="evidence" value="ECO:0007669"/>
    <property type="project" value="UniProtKB-EC"/>
</dbReference>
<dbReference type="InterPro" id="IPR014014">
    <property type="entry name" value="RNA_helicase_DEAD_Q_motif"/>
</dbReference>
<evidence type="ECO:0000256" key="12">
    <source>
        <dbReference type="ARBA" id="ARBA00022840"/>
    </source>
</evidence>
<evidence type="ECO:0000259" key="19">
    <source>
        <dbReference type="PROSITE" id="PS51194"/>
    </source>
</evidence>
<evidence type="ECO:0000313" key="22">
    <source>
        <dbReference type="Proteomes" id="UP000398389"/>
    </source>
</evidence>
<dbReference type="PROSITE" id="PS00039">
    <property type="entry name" value="DEAD_ATP_HELICASE"/>
    <property type="match status" value="1"/>
</dbReference>
<evidence type="ECO:0000256" key="5">
    <source>
        <dbReference type="ARBA" id="ARBA00019117"/>
    </source>
</evidence>
<dbReference type="Proteomes" id="UP000398389">
    <property type="component" value="Unassembled WGS sequence"/>
</dbReference>
<dbReference type="FunFam" id="3.40.50.300:FF:000865">
    <property type="entry name" value="ATP-dependent RNA helicase DDX54"/>
    <property type="match status" value="1"/>
</dbReference>
<dbReference type="CDD" id="cd17959">
    <property type="entry name" value="DEADc_DDX54"/>
    <property type="match status" value="1"/>
</dbReference>
<evidence type="ECO:0000256" key="1">
    <source>
        <dbReference type="ARBA" id="ARBA00003706"/>
    </source>
</evidence>
<evidence type="ECO:0000259" key="18">
    <source>
        <dbReference type="PROSITE" id="PS51192"/>
    </source>
</evidence>
<dbReference type="PROSITE" id="PS51194">
    <property type="entry name" value="HELICASE_CTER"/>
    <property type="match status" value="1"/>
</dbReference>
<sequence>MSDSEQEIDISKSIGLDINDSSDSEDSSLDNEEYYQDEIIDSSEDESDNDSGNKPHQIEKNKELDSFPSLEISDEEYISDEENIVKGTDKSLDDDDAFFAKLGAVPGGSKKKSIYSFRGMGLSKTICANVARKGYKMATPIQRKTIPVVMEGRDVVGMARTGSGKTAAFVLPMIEKLKVHSARVGARAVILSPSRELAEQTMRVVKDFSRGTDLRTALIVGGYSLEDQFSRIMSNPDIIIATPGRFLHLKVEMQLDLRSIEYIVFDEADRLFELGFAEQLNEIIASLSSSRQTLLFSATLPTSLVEFAKAGLQDPVLVRLDAETKISEELEMAYFTIKDGEREAALAYLLQSVIKMPLASEEQLKYLAEADDDDDDNNYSGKFGNGKNKRFEHKTKLPPANELPSPYSTIVFTPTKHHVEYIAGILKDLGYAVSYIYGTLDQAARKQQLYRFRAGKTTVLVVTDVAARGIDIPVLANVINYSLPSSPKVFVHRVGRTARAGRRGWAYSLIRESDIPYLLDLELFLGRKVLLPFQTQPQERINYTERLVIGSFPREGLEQSMEEVDSVIKRNYDLQNMRDVANRGEKLYLKTRGNASQESSKRSKEILSSEKWDGRHPIFGNESSEVQRDQFLQRLANRKVKDTVFEFKKTQYGSTAELMARRRKQLAPIQARSLEKKKIISKEKEAGLVHSMDAELFKDNDNDEKSKKKASANQKLATEKDILNIFTEVKDSHSKKVKHKNDFKDPNFYLSHYAPSSVAEERAYSISGNNGKFFGDAARAATFDLVDEGKDFIQKQGMRWDKKRGKYINAGSSSADGQSIKYIRGENGTKIPASYRSGRFDSWKQAHKTGNLRVGSLESSNGPNSYITPGSSVATGANGKPIYKHNKIQAPKLADKARDDYHQQRKRVKAALEKGIRVKGKQPIFNGESELQSVDQMRKARALKEQRREKNGRTAGVLDFGDTLVFLVLLTLPVDLVGIVVLSTGALPSLSLCSVPVSSSSSACAISGTVVALDLTPVVMATAAAAAAATAAAAAL</sequence>
<feature type="compositionally biased region" description="Acidic residues" evidence="17">
    <location>
        <begin position="20"/>
        <end position="49"/>
    </location>
</feature>
<evidence type="ECO:0000313" key="21">
    <source>
        <dbReference type="EMBL" id="VVT47466.1"/>
    </source>
</evidence>
<evidence type="ECO:0000256" key="4">
    <source>
        <dbReference type="ARBA" id="ARBA00012552"/>
    </source>
</evidence>
<dbReference type="GO" id="GO:0005524">
    <property type="term" value="F:ATP binding"/>
    <property type="evidence" value="ECO:0007669"/>
    <property type="project" value="UniProtKB-KW"/>
</dbReference>
<evidence type="ECO:0000256" key="14">
    <source>
        <dbReference type="ARBA" id="ARBA00023242"/>
    </source>
</evidence>
<keyword evidence="12" id="KW-0067">ATP-binding</keyword>
<dbReference type="Gene3D" id="3.40.50.300">
    <property type="entry name" value="P-loop containing nucleotide triphosphate hydrolases"/>
    <property type="match status" value="2"/>
</dbReference>
<dbReference type="GeneID" id="43580546"/>
<comment type="catalytic activity">
    <reaction evidence="15">
        <text>ATP + H2O = ADP + phosphate + H(+)</text>
        <dbReference type="Rhea" id="RHEA:13065"/>
        <dbReference type="ChEBI" id="CHEBI:15377"/>
        <dbReference type="ChEBI" id="CHEBI:15378"/>
        <dbReference type="ChEBI" id="CHEBI:30616"/>
        <dbReference type="ChEBI" id="CHEBI:43474"/>
        <dbReference type="ChEBI" id="CHEBI:456216"/>
        <dbReference type="EC" id="3.6.4.13"/>
    </reaction>
</comment>
<dbReference type="InterPro" id="IPR050079">
    <property type="entry name" value="DEAD_box_RNA_helicase"/>
</dbReference>
<dbReference type="RefSeq" id="XP_031852337.1">
    <property type="nucleotide sequence ID" value="XM_031996446.1"/>
</dbReference>
<dbReference type="CDD" id="cd18787">
    <property type="entry name" value="SF2_C_DEAD"/>
    <property type="match status" value="1"/>
</dbReference>
<evidence type="ECO:0000256" key="2">
    <source>
        <dbReference type="ARBA" id="ARBA00004604"/>
    </source>
</evidence>
<dbReference type="OrthoDB" id="10261375at2759"/>
<evidence type="ECO:0000256" key="6">
    <source>
        <dbReference type="ARBA" id="ARBA00021760"/>
    </source>
</evidence>
<dbReference type="Pfam" id="PF00270">
    <property type="entry name" value="DEAD"/>
    <property type="match status" value="1"/>
</dbReference>
<dbReference type="GO" id="GO:0005730">
    <property type="term" value="C:nucleolus"/>
    <property type="evidence" value="ECO:0007669"/>
    <property type="project" value="UniProtKB-SubCell"/>
</dbReference>
<dbReference type="Pfam" id="PF00271">
    <property type="entry name" value="Helicase_C"/>
    <property type="match status" value="1"/>
</dbReference>
<dbReference type="InterPro" id="IPR027417">
    <property type="entry name" value="P-loop_NTPase"/>
</dbReference>
<dbReference type="SMART" id="SM01123">
    <property type="entry name" value="DBP10CT"/>
    <property type="match status" value="1"/>
</dbReference>
<dbReference type="PANTHER" id="PTHR47959:SF8">
    <property type="entry name" value="RNA HELICASE"/>
    <property type="match status" value="1"/>
</dbReference>
<feature type="region of interest" description="Disordered" evidence="17">
    <location>
        <begin position="1"/>
        <end position="66"/>
    </location>
</feature>
<feature type="domain" description="DEAD-box RNA helicase Q" evidence="20">
    <location>
        <begin position="115"/>
        <end position="143"/>
    </location>
</feature>